<organism evidence="2 3">
    <name type="scientific">Pseudopithomyces chartarum</name>
    <dbReference type="NCBI Taxonomy" id="1892770"/>
    <lineage>
        <taxon>Eukaryota</taxon>
        <taxon>Fungi</taxon>
        <taxon>Dikarya</taxon>
        <taxon>Ascomycota</taxon>
        <taxon>Pezizomycotina</taxon>
        <taxon>Dothideomycetes</taxon>
        <taxon>Pleosporomycetidae</taxon>
        <taxon>Pleosporales</taxon>
        <taxon>Massarineae</taxon>
        <taxon>Didymosphaeriaceae</taxon>
        <taxon>Pseudopithomyces</taxon>
    </lineage>
</organism>
<dbReference type="Proteomes" id="UP001280581">
    <property type="component" value="Unassembled WGS sequence"/>
</dbReference>
<dbReference type="EMBL" id="WVTA01000006">
    <property type="protein sequence ID" value="KAK3208999.1"/>
    <property type="molecule type" value="Genomic_DNA"/>
</dbReference>
<feature type="region of interest" description="Disordered" evidence="1">
    <location>
        <begin position="235"/>
        <end position="377"/>
    </location>
</feature>
<accession>A0AAN6RI78</accession>
<evidence type="ECO:0000256" key="1">
    <source>
        <dbReference type="SAM" id="MobiDB-lite"/>
    </source>
</evidence>
<proteinExistence type="predicted"/>
<evidence type="ECO:0000313" key="2">
    <source>
        <dbReference type="EMBL" id="KAK3208999.1"/>
    </source>
</evidence>
<feature type="compositionally biased region" description="Polar residues" evidence="1">
    <location>
        <begin position="329"/>
        <end position="342"/>
    </location>
</feature>
<name>A0AAN6RI78_9PLEO</name>
<keyword evidence="3" id="KW-1185">Reference proteome</keyword>
<sequence>MPGFFTPPLVERYDLRAHLYEPAPRFPPAASETSGLQLTDADHATRKRSRQSDASSSASYSLNTNSWYQSLGYSRPSIRSPPPLANDRYELAGGMDVTDKFARQTGDFDDYFHLEKQRGMWSTPTSPQSGIPAQVQFAEQEITSGGTKPWMINQLMSIMGGVAGKLYQFCSVPFRGFQAGSGQAYSFDNQEVAAKLGLNEGAEQSQPKLFTQPAWASDSPDNNFGILSVESIEDDRPRVKRQRTTDNWVVVNNDGNTASAPPTPRVTPRRVPASVHSPSQIPRPVSRASMSTPAYKRQSLIPVSRRSALDRKPFHGSFSSDSRPQSSSGRPYSRQSYGSPVVSNEKEKKKKKKKSPLLPESQRLINKMRREELEDDARMRRMSSQMSAMLREAREALGSKFEVSDEFMDDENVNDDLYSSGVPLFPRYVGWNSQQRILQDVSAHIVKPISHTLRRALPSFYILRRFRSGPGAGTCPYTLLT</sequence>
<comment type="caution">
    <text evidence="2">The sequence shown here is derived from an EMBL/GenBank/DDBJ whole genome shotgun (WGS) entry which is preliminary data.</text>
</comment>
<evidence type="ECO:0000313" key="3">
    <source>
        <dbReference type="Proteomes" id="UP001280581"/>
    </source>
</evidence>
<feature type="compositionally biased region" description="Low complexity" evidence="1">
    <location>
        <begin position="317"/>
        <end position="328"/>
    </location>
</feature>
<reference evidence="2 3" key="1">
    <citation type="submission" date="2021-02" db="EMBL/GenBank/DDBJ databases">
        <title>Genome assembly of Pseudopithomyces chartarum.</title>
        <authorList>
            <person name="Jauregui R."/>
            <person name="Singh J."/>
            <person name="Voisey C."/>
        </authorList>
    </citation>
    <scope>NUCLEOTIDE SEQUENCE [LARGE SCALE GENOMIC DNA]</scope>
    <source>
        <strain evidence="2 3">AGR01</strain>
    </source>
</reference>
<feature type="region of interest" description="Disordered" evidence="1">
    <location>
        <begin position="24"/>
        <end position="60"/>
    </location>
</feature>
<feature type="compositionally biased region" description="Basic and acidic residues" evidence="1">
    <location>
        <begin position="368"/>
        <end position="377"/>
    </location>
</feature>
<gene>
    <name evidence="2" type="ORF">GRF29_69g393399</name>
</gene>
<protein>
    <submittedName>
        <fullName evidence="2">Uncharacterized protein</fullName>
    </submittedName>
</protein>
<dbReference type="AlphaFoldDB" id="A0AAN6RI78"/>